<organism evidence="1 2">
    <name type="scientific">Streptomyces bluensis</name>
    <dbReference type="NCBI Taxonomy" id="33897"/>
    <lineage>
        <taxon>Bacteria</taxon>
        <taxon>Bacillati</taxon>
        <taxon>Actinomycetota</taxon>
        <taxon>Actinomycetes</taxon>
        <taxon>Kitasatosporales</taxon>
        <taxon>Streptomycetaceae</taxon>
        <taxon>Streptomyces</taxon>
    </lineage>
</organism>
<sequence length="100" mass="10746">MGNMYSFVTGKNGQEIKVGYGVPTTCEQPRCTEKIDRGLGYLCGSVHGGDEYSCGGYFCGQHLYMAPEGHLGNRCILCRDNGADPTEHSPDAMVVTFSAS</sequence>
<reference evidence="1 2" key="1">
    <citation type="submission" date="2024-10" db="EMBL/GenBank/DDBJ databases">
        <title>The Natural Products Discovery Center: Release of the First 8490 Sequenced Strains for Exploring Actinobacteria Biosynthetic Diversity.</title>
        <authorList>
            <person name="Kalkreuter E."/>
            <person name="Kautsar S.A."/>
            <person name="Yang D."/>
            <person name="Bader C.D."/>
            <person name="Teijaro C.N."/>
            <person name="Fluegel L."/>
            <person name="Davis C.M."/>
            <person name="Simpson J.R."/>
            <person name="Lauterbach L."/>
            <person name="Steele A.D."/>
            <person name="Gui C."/>
            <person name="Meng S."/>
            <person name="Li G."/>
            <person name="Viehrig K."/>
            <person name="Ye F."/>
            <person name="Su P."/>
            <person name="Kiefer A.F."/>
            <person name="Nichols A."/>
            <person name="Cepeda A.J."/>
            <person name="Yan W."/>
            <person name="Fan B."/>
            <person name="Jiang Y."/>
            <person name="Adhikari A."/>
            <person name="Zheng C.-J."/>
            <person name="Schuster L."/>
            <person name="Cowan T.M."/>
            <person name="Smanski M.J."/>
            <person name="Chevrette M.G."/>
            <person name="De Carvalho L.P.S."/>
            <person name="Shen B."/>
        </authorList>
    </citation>
    <scope>NUCLEOTIDE SEQUENCE [LARGE SCALE GENOMIC DNA]</scope>
    <source>
        <strain evidence="1 2">NPDC001390</strain>
    </source>
</reference>
<gene>
    <name evidence="1" type="ORF">ACFY1D_37340</name>
</gene>
<proteinExistence type="predicted"/>
<accession>A0ABW6UU95</accession>
<name>A0ABW6UU95_9ACTN</name>
<dbReference type="EMBL" id="JBIAWJ010000031">
    <property type="protein sequence ID" value="MFF4527039.1"/>
    <property type="molecule type" value="Genomic_DNA"/>
</dbReference>
<evidence type="ECO:0000313" key="1">
    <source>
        <dbReference type="EMBL" id="MFF4527039.1"/>
    </source>
</evidence>
<comment type="caution">
    <text evidence="1">The sequence shown here is derived from an EMBL/GenBank/DDBJ whole genome shotgun (WGS) entry which is preliminary data.</text>
</comment>
<evidence type="ECO:0000313" key="2">
    <source>
        <dbReference type="Proteomes" id="UP001602058"/>
    </source>
</evidence>
<dbReference type="RefSeq" id="WP_351086183.1">
    <property type="nucleotide sequence ID" value="NZ_JBEOZG010000037.1"/>
</dbReference>
<dbReference type="Proteomes" id="UP001602058">
    <property type="component" value="Unassembled WGS sequence"/>
</dbReference>
<protein>
    <submittedName>
        <fullName evidence="1">Uncharacterized protein</fullName>
    </submittedName>
</protein>
<keyword evidence="2" id="KW-1185">Reference proteome</keyword>